<organism evidence="10 11">
    <name type="scientific">Geomonas limicola</name>
    <dbReference type="NCBI Taxonomy" id="2740186"/>
    <lineage>
        <taxon>Bacteria</taxon>
        <taxon>Pseudomonadati</taxon>
        <taxon>Thermodesulfobacteriota</taxon>
        <taxon>Desulfuromonadia</taxon>
        <taxon>Geobacterales</taxon>
        <taxon>Geobacteraceae</taxon>
        <taxon>Geomonas</taxon>
    </lineage>
</organism>
<keyword evidence="7 8" id="KW-0802">TPR repeat</keyword>
<dbReference type="SMART" id="SM00028">
    <property type="entry name" value="TPR"/>
    <property type="match status" value="5"/>
</dbReference>
<comment type="caution">
    <text evidence="10">The sequence shown here is derived from an EMBL/GenBank/DDBJ whole genome shotgun (WGS) entry which is preliminary data.</text>
</comment>
<dbReference type="PANTHER" id="PTHR44835:SF1">
    <property type="entry name" value="PROTEIN O-GLCNAC TRANSFERASE"/>
    <property type="match status" value="1"/>
</dbReference>
<evidence type="ECO:0000256" key="5">
    <source>
        <dbReference type="ARBA" id="ARBA00022679"/>
    </source>
</evidence>
<keyword evidence="4" id="KW-0328">Glycosyltransferase</keyword>
<dbReference type="Gene3D" id="1.25.40.10">
    <property type="entry name" value="Tetratricopeptide repeat domain"/>
    <property type="match status" value="1"/>
</dbReference>
<evidence type="ECO:0000256" key="4">
    <source>
        <dbReference type="ARBA" id="ARBA00022676"/>
    </source>
</evidence>
<proteinExistence type="inferred from homology"/>
<dbReference type="RefSeq" id="WP_246329779.1">
    <property type="nucleotide sequence ID" value="NZ_BLXZ01000004.1"/>
</dbReference>
<evidence type="ECO:0000259" key="9">
    <source>
        <dbReference type="Pfam" id="PF13844"/>
    </source>
</evidence>
<dbReference type="EC" id="2.4.1.255" evidence="3"/>
<dbReference type="PROSITE" id="PS50005">
    <property type="entry name" value="TPR"/>
    <property type="match status" value="2"/>
</dbReference>
<feature type="domain" description="O-GlcNAc transferase C-terminal" evidence="9">
    <location>
        <begin position="396"/>
        <end position="570"/>
    </location>
</feature>
<dbReference type="InterPro" id="IPR051939">
    <property type="entry name" value="Glycosyltr_41/O-GlcNAc_trsf"/>
</dbReference>
<keyword evidence="5" id="KW-0808">Transferase</keyword>
<dbReference type="SUPFAM" id="SSF48452">
    <property type="entry name" value="TPR-like"/>
    <property type="match status" value="1"/>
</dbReference>
<dbReference type="Gene3D" id="3.40.50.11380">
    <property type="match status" value="1"/>
</dbReference>
<evidence type="ECO:0000313" key="11">
    <source>
        <dbReference type="Proteomes" id="UP000587586"/>
    </source>
</evidence>
<dbReference type="AlphaFoldDB" id="A0A6V8N7E4"/>
<reference evidence="11" key="1">
    <citation type="submission" date="2020-06" db="EMBL/GenBank/DDBJ databases">
        <title>Draft genomic sequecing of Geomonas sp. Red745.</title>
        <authorList>
            <person name="Itoh H."/>
            <person name="Xu Z.X."/>
            <person name="Ushijima N."/>
            <person name="Masuda Y."/>
            <person name="Shiratori Y."/>
            <person name="Senoo K."/>
        </authorList>
    </citation>
    <scope>NUCLEOTIDE SEQUENCE [LARGE SCALE GENOMIC DNA]</scope>
    <source>
        <strain evidence="11">Red745</strain>
    </source>
</reference>
<dbReference type="GO" id="GO:0097363">
    <property type="term" value="F:protein O-acetylglucosaminyltransferase activity"/>
    <property type="evidence" value="ECO:0007669"/>
    <property type="project" value="UniProtKB-EC"/>
</dbReference>
<dbReference type="EMBL" id="BLXZ01000004">
    <property type="protein sequence ID" value="GFO68496.1"/>
    <property type="molecule type" value="Genomic_DNA"/>
</dbReference>
<feature type="domain" description="O-GlcNAc transferase C-terminal" evidence="9">
    <location>
        <begin position="224"/>
        <end position="376"/>
    </location>
</feature>
<dbReference type="Pfam" id="PF13844">
    <property type="entry name" value="Glyco_transf_41"/>
    <property type="match status" value="2"/>
</dbReference>
<gene>
    <name evidence="10" type="ORF">GMLC_20750</name>
</gene>
<keyword evidence="11" id="KW-1185">Reference proteome</keyword>
<dbReference type="Proteomes" id="UP000587586">
    <property type="component" value="Unassembled WGS sequence"/>
</dbReference>
<evidence type="ECO:0000313" key="10">
    <source>
        <dbReference type="EMBL" id="GFO68496.1"/>
    </source>
</evidence>
<keyword evidence="6" id="KW-0677">Repeat</keyword>
<evidence type="ECO:0000256" key="6">
    <source>
        <dbReference type="ARBA" id="ARBA00022737"/>
    </source>
</evidence>
<dbReference type="InterPro" id="IPR011990">
    <property type="entry name" value="TPR-like_helical_dom_sf"/>
</dbReference>
<dbReference type="InterPro" id="IPR029489">
    <property type="entry name" value="OGT/SEC/SPY_C"/>
</dbReference>
<evidence type="ECO:0000256" key="1">
    <source>
        <dbReference type="ARBA" id="ARBA00004922"/>
    </source>
</evidence>
<evidence type="ECO:0000256" key="2">
    <source>
        <dbReference type="ARBA" id="ARBA00005386"/>
    </source>
</evidence>
<protein>
    <recommendedName>
        <fullName evidence="3">protein O-GlcNAc transferase</fullName>
        <ecNumber evidence="3">2.4.1.255</ecNumber>
    </recommendedName>
</protein>
<accession>A0A6V8N7E4</accession>
<evidence type="ECO:0000256" key="7">
    <source>
        <dbReference type="ARBA" id="ARBA00022803"/>
    </source>
</evidence>
<dbReference type="PANTHER" id="PTHR44835">
    <property type="entry name" value="UDP-N-ACETYLGLUCOSAMINE--PEPTIDE N-ACETYLGLUCOSAMINYLTRANSFERASE SPINDLY-RELATED"/>
    <property type="match status" value="1"/>
</dbReference>
<evidence type="ECO:0000256" key="8">
    <source>
        <dbReference type="PROSITE-ProRule" id="PRU00339"/>
    </source>
</evidence>
<sequence length="597" mass="65241">MSAIETVGAEPLLKFAELLLKKGMLEEAECQLEEALRQDAGNARCHYLLAVVRMAVGNPAAALPAFRAAQGLSPDDVKILNDCGVALQQLGRPEEAAASYREALRLAPDYPDATVNLALLYKDQGRLVAAERVLREALPHQPDSLRVRYNLANFLHQQGRSVEAVQGYREVLRLAPEHLGALQNLLFALHYSPSFSDYQIYQEHLRASRNPALRGAPVPASPLRQRGGRIRLGYLSPDFRGHSVASFIEPVLAHHDRERFEIFCYANLGNPDESTGRIKGLAEHWRDLYQLSDEKAAALITQDRLDILVDLAGHTAGNRLPLFAGRLAPLQGTWLGYPDTTGMPAQDFRISDPLVDPPGQSDLLHSERLVRLPRCFCCYLPPACAPALAELPALRSGRVTFGSFNNLAKVTPEVIAVWGRILTALPAARLMLKCSPLADPEVCERLRAAFAELGIAPERLELRPGDPAPAQHLARYGEVDIALDTFPYNGTTTTCEALWMGVPVVTLAGTRHAARTGVTLLAGCGLEELIARTPEAYVELAYRLAGDLDRLQRLRKGLRARLAGSVLCDAAGVTREVEAAFEVELARQTGVPRSGTV</sequence>
<dbReference type="Gene3D" id="3.40.50.2000">
    <property type="entry name" value="Glycogen Phosphorylase B"/>
    <property type="match status" value="1"/>
</dbReference>
<name>A0A6V8N7E4_9BACT</name>
<feature type="repeat" description="TPR" evidence="8">
    <location>
        <begin position="145"/>
        <end position="178"/>
    </location>
</feature>
<comment type="similarity">
    <text evidence="2">Belongs to the glycosyltransferase 41 family. O-GlcNAc transferase subfamily.</text>
</comment>
<dbReference type="InterPro" id="IPR019734">
    <property type="entry name" value="TPR_rpt"/>
</dbReference>
<dbReference type="Pfam" id="PF13432">
    <property type="entry name" value="TPR_16"/>
    <property type="match status" value="1"/>
</dbReference>
<comment type="pathway">
    <text evidence="1">Protein modification; protein glycosylation.</text>
</comment>
<feature type="repeat" description="TPR" evidence="8">
    <location>
        <begin position="77"/>
        <end position="110"/>
    </location>
</feature>
<dbReference type="Pfam" id="PF14559">
    <property type="entry name" value="TPR_19"/>
    <property type="match status" value="1"/>
</dbReference>
<evidence type="ECO:0000256" key="3">
    <source>
        <dbReference type="ARBA" id="ARBA00011970"/>
    </source>
</evidence>